<accession>A0A103Y7Q9</accession>
<dbReference type="SUPFAM" id="SSF53335">
    <property type="entry name" value="S-adenosyl-L-methionine-dependent methyltransferases"/>
    <property type="match status" value="2"/>
</dbReference>
<evidence type="ECO:0000256" key="10">
    <source>
        <dbReference type="ARBA" id="ARBA00023221"/>
    </source>
</evidence>
<evidence type="ECO:0000256" key="2">
    <source>
        <dbReference type="ARBA" id="ARBA00022516"/>
    </source>
</evidence>
<keyword evidence="6" id="KW-0752">Steroid biosynthesis</keyword>
<dbReference type="GO" id="GO:0016126">
    <property type="term" value="P:sterol biosynthetic process"/>
    <property type="evidence" value="ECO:0007669"/>
    <property type="project" value="UniProtKB-UniPathway"/>
</dbReference>
<dbReference type="InterPro" id="IPR013216">
    <property type="entry name" value="Methyltransf_11"/>
</dbReference>
<keyword evidence="18" id="KW-1185">Reference proteome</keyword>
<protein>
    <recommendedName>
        <fullName evidence="14">Methyltransferase</fullName>
        <ecNumber evidence="14">2.1.1.-</ecNumber>
    </recommendedName>
</protein>
<dbReference type="Pfam" id="PF08498">
    <property type="entry name" value="Sterol_MT_C"/>
    <property type="match status" value="1"/>
</dbReference>
<evidence type="ECO:0000256" key="8">
    <source>
        <dbReference type="ARBA" id="ARBA00023098"/>
    </source>
</evidence>
<evidence type="ECO:0000256" key="6">
    <source>
        <dbReference type="ARBA" id="ARBA00022955"/>
    </source>
</evidence>
<feature type="transmembrane region" description="Helical" evidence="15">
    <location>
        <begin position="344"/>
        <end position="367"/>
    </location>
</feature>
<dbReference type="Gene3D" id="3.40.50.150">
    <property type="entry name" value="Vaccinia Virus protein VP39"/>
    <property type="match status" value="2"/>
</dbReference>
<dbReference type="Pfam" id="PF08241">
    <property type="entry name" value="Methyltransf_11"/>
    <property type="match status" value="2"/>
</dbReference>
<comment type="caution">
    <text evidence="17">The sequence shown here is derived from an EMBL/GenBank/DDBJ whole genome shotgun (WGS) entry which is preliminary data.</text>
</comment>
<evidence type="ECO:0000313" key="17">
    <source>
        <dbReference type="EMBL" id="KVI04064.1"/>
    </source>
</evidence>
<evidence type="ECO:0000313" key="18">
    <source>
        <dbReference type="Proteomes" id="UP000243975"/>
    </source>
</evidence>
<dbReference type="EC" id="2.1.1.-" evidence="14"/>
<evidence type="ECO:0000256" key="9">
    <source>
        <dbReference type="ARBA" id="ARBA00023166"/>
    </source>
</evidence>
<dbReference type="CDD" id="cd02440">
    <property type="entry name" value="AdoMet_MTases"/>
    <property type="match status" value="2"/>
</dbReference>
<dbReference type="GO" id="GO:0030797">
    <property type="term" value="F:24-methylenesterol C-methyltransferase activity"/>
    <property type="evidence" value="ECO:0007669"/>
    <property type="project" value="UniProtKB-EC"/>
</dbReference>
<name>A0A103Y7Q9_CYNCS</name>
<dbReference type="Proteomes" id="UP000243975">
    <property type="component" value="Unassembled WGS sequence"/>
</dbReference>
<organism evidence="17 18">
    <name type="scientific">Cynara cardunculus var. scolymus</name>
    <name type="common">Globe artichoke</name>
    <name type="synonym">Cynara scolymus</name>
    <dbReference type="NCBI Taxonomy" id="59895"/>
    <lineage>
        <taxon>Eukaryota</taxon>
        <taxon>Viridiplantae</taxon>
        <taxon>Streptophyta</taxon>
        <taxon>Embryophyta</taxon>
        <taxon>Tracheophyta</taxon>
        <taxon>Spermatophyta</taxon>
        <taxon>Magnoliopsida</taxon>
        <taxon>eudicotyledons</taxon>
        <taxon>Gunneridae</taxon>
        <taxon>Pentapetalae</taxon>
        <taxon>asterids</taxon>
        <taxon>campanulids</taxon>
        <taxon>Asterales</taxon>
        <taxon>Asteraceae</taxon>
        <taxon>Carduoideae</taxon>
        <taxon>Cardueae</taxon>
        <taxon>Carduinae</taxon>
        <taxon>Cynara</taxon>
    </lineage>
</organism>
<dbReference type="EMBL" id="LEKV01002312">
    <property type="protein sequence ID" value="KVI04064.1"/>
    <property type="molecule type" value="Genomic_DNA"/>
</dbReference>
<dbReference type="InterPro" id="IPR013705">
    <property type="entry name" value="Sterol_MeTrfase_C"/>
</dbReference>
<evidence type="ECO:0000256" key="5">
    <source>
        <dbReference type="ARBA" id="ARBA00022691"/>
    </source>
</evidence>
<evidence type="ECO:0000259" key="16">
    <source>
        <dbReference type="PROSITE" id="PS51685"/>
    </source>
</evidence>
<keyword evidence="7" id="KW-0756">Sterol biosynthesis</keyword>
<sequence length="698" mass="78361">MDTTILISTVALLATALYWFVCIFRSSQQNRRCAGNLSFGSIHREQVHDKFNQYLSFFHHPKQLTEMAETVPAFVDIFYDLVTDMYEHLWGQSFHFSPSIPGKSNLESTRIHEQMAVDLIDVKPGQKILDAGCGVGGPMRAIAAHSGCNVVGITINEYQVSREKILNEKAGLDKHCQVICGNFLQIPFENESFDGAYSIEATCHAPKLDDVYSEIFRVLKPGSMYVSYEWVTTELYQGEDPKHVEIIHGIERGDALPGLRSYSDVAEVAKKVGFEVVKEKDLAKAPAKPWWRRLKKGRIAYWKKRIVIMLLEKLGIVPKGTVAVHEMLFETMNSFPISTTMDSIAIVCTASLLAGGIYWFVCMLGAAEQKGKRAVDLSGGSIDREQVQENYNQYWSFFRRPKEIETAEKVPAFVDTFYNLVTDIYEWGWGQSFHFSPSIPGKSNLESTKIHEEMAVDLIGVKPGQKILDAGCGVGGPMRAIAAHSGCNVVGITINEYQVSRAKAHNKKAGLDKLCDVVCGNFLEMPFEDESFDGAYSIEATCHAPKLEDVYREIFRVLKPGSMYVSYEWVTTELYRGEDPEHVDIIQGIERGDALPGLRNYSDIATAAKKVGFEVVKEKDLAKPPAKPWWSRLKMGRLAYWRNHIVVMVLETLGVAPKGTVDVHEMLFKTADYLTRGGETGIFTPMHMILCRKPEKSN</sequence>
<dbReference type="InterPro" id="IPR029063">
    <property type="entry name" value="SAM-dependent_MTases_sf"/>
</dbReference>
<dbReference type="GO" id="GO:0032259">
    <property type="term" value="P:methylation"/>
    <property type="evidence" value="ECO:0007669"/>
    <property type="project" value="UniProtKB-KW"/>
</dbReference>
<comment type="catalytic activity">
    <reaction evidence="11">
        <text>24-methylidenelophenol + S-adenosyl-L-methionine = (Z)-24-ethylidenelophenol + S-adenosyl-L-homocysteine + H(+)</text>
        <dbReference type="Rhea" id="RHEA:21044"/>
        <dbReference type="ChEBI" id="CHEBI:15378"/>
        <dbReference type="ChEBI" id="CHEBI:29107"/>
        <dbReference type="ChEBI" id="CHEBI:33203"/>
        <dbReference type="ChEBI" id="CHEBI:57856"/>
        <dbReference type="ChEBI" id="CHEBI:59789"/>
        <dbReference type="EC" id="2.1.1.143"/>
    </reaction>
</comment>
<dbReference type="STRING" id="59895.A0A103Y7Q9"/>
<dbReference type="FunFam" id="3.40.50.150:FF:000168">
    <property type="entry name" value="Methyltransferase"/>
    <property type="match status" value="2"/>
</dbReference>
<comment type="similarity">
    <text evidence="13 14">Belongs to the class I-like SAM-binding methyltransferase superfamily. Erg6/SMT family.</text>
</comment>
<evidence type="ECO:0000256" key="15">
    <source>
        <dbReference type="SAM" id="Phobius"/>
    </source>
</evidence>
<evidence type="ECO:0000256" key="12">
    <source>
        <dbReference type="ARBA" id="ARBA00057056"/>
    </source>
</evidence>
<feature type="transmembrane region" description="Helical" evidence="15">
    <location>
        <begin position="6"/>
        <end position="24"/>
    </location>
</feature>
<dbReference type="PANTHER" id="PTHR44742">
    <property type="match status" value="1"/>
</dbReference>
<reference evidence="17 18" key="1">
    <citation type="journal article" date="2016" name="Sci. Rep.">
        <title>The genome sequence of the outbreeding globe artichoke constructed de novo incorporating a phase-aware low-pass sequencing strategy of F1 progeny.</title>
        <authorList>
            <person name="Scaglione D."/>
            <person name="Reyes-Chin-Wo S."/>
            <person name="Acquadro A."/>
            <person name="Froenicke L."/>
            <person name="Portis E."/>
            <person name="Beitel C."/>
            <person name="Tirone M."/>
            <person name="Mauro R."/>
            <person name="Lo Monaco A."/>
            <person name="Mauromicale G."/>
            <person name="Faccioli P."/>
            <person name="Cattivelli L."/>
            <person name="Rieseberg L."/>
            <person name="Michelmore R."/>
            <person name="Lanteri S."/>
        </authorList>
    </citation>
    <scope>NUCLEOTIDE SEQUENCE [LARGE SCALE GENOMIC DNA]</scope>
    <source>
        <strain evidence="17">2C</strain>
    </source>
</reference>
<evidence type="ECO:0000256" key="7">
    <source>
        <dbReference type="ARBA" id="ARBA00023011"/>
    </source>
</evidence>
<dbReference type="UniPathway" id="UPA00766"/>
<gene>
    <name evidence="17" type="ORF">Ccrd_017640</name>
</gene>
<keyword evidence="5 13" id="KW-0949">S-adenosyl-L-methionine</keyword>
<feature type="domain" description="SAM-dependent methyltransferase Erg6/SMT-type" evidence="16">
    <location>
        <begin position="78"/>
        <end position="334"/>
    </location>
</feature>
<dbReference type="PROSITE" id="PS51685">
    <property type="entry name" value="SAM_MT_ERG6_SMT"/>
    <property type="match status" value="2"/>
</dbReference>
<evidence type="ECO:0000256" key="11">
    <source>
        <dbReference type="ARBA" id="ARBA00051352"/>
    </source>
</evidence>
<comment type="function">
    <text evidence="12">Catalyzes the methyl transfer from S-adenosyl-methionine to the methylene group of 24-methylene lophenol to form 24-ethylidene lophenol.</text>
</comment>
<keyword evidence="3 13" id="KW-0489">Methyltransferase</keyword>
<dbReference type="PANTHER" id="PTHR44742:SF2">
    <property type="entry name" value="24-METHYLENESTEROL C-METHYLTRANSFERASE 2"/>
    <property type="match status" value="1"/>
</dbReference>
<evidence type="ECO:0000256" key="3">
    <source>
        <dbReference type="ARBA" id="ARBA00022603"/>
    </source>
</evidence>
<evidence type="ECO:0000256" key="13">
    <source>
        <dbReference type="PROSITE-ProRule" id="PRU01022"/>
    </source>
</evidence>
<evidence type="ECO:0000256" key="14">
    <source>
        <dbReference type="RuleBase" id="RU362025"/>
    </source>
</evidence>
<comment type="pathway">
    <text evidence="1">Steroid biosynthesis; sterol biosynthesis.</text>
</comment>
<feature type="transmembrane region" description="Helical" evidence="15">
    <location>
        <begin position="306"/>
        <end position="324"/>
    </location>
</feature>
<keyword evidence="15" id="KW-0472">Membrane</keyword>
<keyword evidence="8" id="KW-0443">Lipid metabolism</keyword>
<dbReference type="AlphaFoldDB" id="A0A103Y7Q9"/>
<feature type="domain" description="SAM-dependent methyltransferase Erg6/SMT-type" evidence="16">
    <location>
        <begin position="417"/>
        <end position="694"/>
    </location>
</feature>
<evidence type="ECO:0000256" key="4">
    <source>
        <dbReference type="ARBA" id="ARBA00022679"/>
    </source>
</evidence>
<proteinExistence type="inferred from homology"/>
<keyword evidence="2" id="KW-0444">Lipid biosynthesis</keyword>
<evidence type="ECO:0000256" key="1">
    <source>
        <dbReference type="ARBA" id="ARBA00004938"/>
    </source>
</evidence>
<dbReference type="InterPro" id="IPR030384">
    <property type="entry name" value="MeTrfase_SMT"/>
</dbReference>
<keyword evidence="15" id="KW-1133">Transmembrane helix</keyword>
<dbReference type="GO" id="GO:0009820">
    <property type="term" value="P:alkaloid metabolic process"/>
    <property type="evidence" value="ECO:0007669"/>
    <property type="project" value="UniProtKB-KW"/>
</dbReference>
<keyword evidence="15" id="KW-0812">Transmembrane</keyword>
<keyword evidence="9" id="KW-1207">Sterol metabolism</keyword>
<keyword evidence="4 13" id="KW-0808">Transferase</keyword>
<dbReference type="Gramene" id="KVI04064">
    <property type="protein sequence ID" value="KVI04064"/>
    <property type="gene ID" value="Ccrd_017640"/>
</dbReference>
<keyword evidence="10" id="KW-0753">Steroid metabolism</keyword>